<evidence type="ECO:0000313" key="2">
    <source>
        <dbReference type="Proteomes" id="UP000438448"/>
    </source>
</evidence>
<dbReference type="EMBL" id="WEGK01000007">
    <property type="protein sequence ID" value="MQY20582.1"/>
    <property type="molecule type" value="Genomic_DNA"/>
</dbReference>
<name>A0A7K0D5L8_9NOCA</name>
<accession>A0A7K0D5L8</accession>
<keyword evidence="1" id="KW-0560">Oxidoreductase</keyword>
<dbReference type="InterPro" id="IPR012349">
    <property type="entry name" value="Split_barrel_FMN-bd"/>
</dbReference>
<comment type="caution">
    <text evidence="1">The sequence shown here is derived from an EMBL/GenBank/DDBJ whole genome shotgun (WGS) entry which is preliminary data.</text>
</comment>
<organism evidence="1 2">
    <name type="scientific">Nocardia macrotermitis</name>
    <dbReference type="NCBI Taxonomy" id="2585198"/>
    <lineage>
        <taxon>Bacteria</taxon>
        <taxon>Bacillati</taxon>
        <taxon>Actinomycetota</taxon>
        <taxon>Actinomycetes</taxon>
        <taxon>Mycobacteriales</taxon>
        <taxon>Nocardiaceae</taxon>
        <taxon>Nocardia</taxon>
    </lineage>
</organism>
<dbReference type="Proteomes" id="UP000438448">
    <property type="component" value="Unassembled WGS sequence"/>
</dbReference>
<dbReference type="GO" id="GO:0016491">
    <property type="term" value="F:oxidoreductase activity"/>
    <property type="evidence" value="ECO:0007669"/>
    <property type="project" value="UniProtKB-KW"/>
</dbReference>
<gene>
    <name evidence="1" type="ORF">NRB20_36890</name>
</gene>
<proteinExistence type="predicted"/>
<reference evidence="1 2" key="1">
    <citation type="submission" date="2019-10" db="EMBL/GenBank/DDBJ databases">
        <title>Nocardia macrotermitis sp. nov. and Nocardia aurantia sp. nov., isolated from the gut of fungus growing-termite Macrotermes natalensis.</title>
        <authorList>
            <person name="Benndorf R."/>
            <person name="Schwitalla J."/>
            <person name="Martin K."/>
            <person name="De Beer W."/>
            <person name="Kaster A.-K."/>
            <person name="Vollmers J."/>
            <person name="Poulsen M."/>
            <person name="Beemelmanns C."/>
        </authorList>
    </citation>
    <scope>NUCLEOTIDE SEQUENCE [LARGE SCALE GENOMIC DNA]</scope>
    <source>
        <strain evidence="1 2">RB20</strain>
    </source>
</reference>
<dbReference type="EC" id="1.1.98.-" evidence="1"/>
<keyword evidence="2" id="KW-1185">Reference proteome</keyword>
<dbReference type="Gene3D" id="2.30.110.10">
    <property type="entry name" value="Electron Transport, Fmn-binding Protein, Chain A"/>
    <property type="match status" value="1"/>
</dbReference>
<sequence>MAGLFVEVLRVHQWVCERSGGMVGHQVLAGIPTLLSRMVGRKSGQARTSALTYARDGRDYLVTAPNGLPSPR</sequence>
<evidence type="ECO:0000313" key="1">
    <source>
        <dbReference type="EMBL" id="MQY20582.1"/>
    </source>
</evidence>
<protein>
    <submittedName>
        <fullName evidence="1">F420H(2)-dependent quinone reductase</fullName>
        <ecNumber evidence="1">1.1.98.-</ecNumber>
    </submittedName>
</protein>
<dbReference type="InterPro" id="IPR004378">
    <property type="entry name" value="F420H2_quin_Rdtase"/>
</dbReference>
<dbReference type="Pfam" id="PF04075">
    <property type="entry name" value="F420H2_quin_red"/>
    <property type="match status" value="1"/>
</dbReference>
<dbReference type="AlphaFoldDB" id="A0A7K0D5L8"/>